<reference evidence="1" key="1">
    <citation type="submission" date="2022-07" db="EMBL/GenBank/DDBJ databases">
        <title>Phylogenomic reconstructions and comparative analyses of Kickxellomycotina fungi.</title>
        <authorList>
            <person name="Reynolds N.K."/>
            <person name="Stajich J.E."/>
            <person name="Barry K."/>
            <person name="Grigoriev I.V."/>
            <person name="Crous P."/>
            <person name="Smith M.E."/>
        </authorList>
    </citation>
    <scope>NUCLEOTIDE SEQUENCE</scope>
    <source>
        <strain evidence="1">NBRC 100468</strain>
    </source>
</reference>
<dbReference type="EMBL" id="JANBPU010000090">
    <property type="protein sequence ID" value="KAJ1916830.1"/>
    <property type="molecule type" value="Genomic_DNA"/>
</dbReference>
<evidence type="ECO:0000313" key="2">
    <source>
        <dbReference type="Proteomes" id="UP001150538"/>
    </source>
</evidence>
<sequence length="238" mass="26904">MISISGALKIVKEADTLKDVIYYVAVLFQVISYACHRDATEFTTRLVHELAKFGPGPLSDWKEDPNKNFWAVGSMTAAQALFDQAKEYIDAHGLFKNDQNASSTDHDRVLCIWKLFFAANIIQHLYLRLRKSKNSVDEVTIEDCEKMIQRIKEMAKPIIDGLGVEDYESYIAKYGGDANAVVAVDLSIEKLREFIASEPIDITNSVMAITFYLGEEEDAELVYYISYISNGYDPKQCV</sequence>
<comment type="caution">
    <text evidence="1">The sequence shown here is derived from an EMBL/GenBank/DDBJ whole genome shotgun (WGS) entry which is preliminary data.</text>
</comment>
<gene>
    <name evidence="1" type="ORF">H4219_003563</name>
</gene>
<proteinExistence type="predicted"/>
<accession>A0A9W8DT68</accession>
<evidence type="ECO:0000313" key="1">
    <source>
        <dbReference type="EMBL" id="KAJ1916830.1"/>
    </source>
</evidence>
<name>A0A9W8DT68_9FUNG</name>
<dbReference type="Proteomes" id="UP001150538">
    <property type="component" value="Unassembled WGS sequence"/>
</dbReference>
<dbReference type="AlphaFoldDB" id="A0A9W8DT68"/>
<keyword evidence="2" id="KW-1185">Reference proteome</keyword>
<protein>
    <submittedName>
        <fullName evidence="1">Uncharacterized protein</fullName>
    </submittedName>
</protein>
<organism evidence="1 2">
    <name type="scientific">Mycoemilia scoparia</name>
    <dbReference type="NCBI Taxonomy" id="417184"/>
    <lineage>
        <taxon>Eukaryota</taxon>
        <taxon>Fungi</taxon>
        <taxon>Fungi incertae sedis</taxon>
        <taxon>Zoopagomycota</taxon>
        <taxon>Kickxellomycotina</taxon>
        <taxon>Kickxellomycetes</taxon>
        <taxon>Kickxellales</taxon>
        <taxon>Kickxellaceae</taxon>
        <taxon>Mycoemilia</taxon>
    </lineage>
</organism>